<evidence type="ECO:0000256" key="1">
    <source>
        <dbReference type="ARBA" id="ARBA00001966"/>
    </source>
</evidence>
<dbReference type="PROSITE" id="PS00198">
    <property type="entry name" value="4FE4S_FER_1"/>
    <property type="match status" value="2"/>
</dbReference>
<dbReference type="RefSeq" id="WP_126040649.1">
    <property type="nucleotide sequence ID" value="NZ_CP034438.1"/>
</dbReference>
<evidence type="ECO:0000313" key="7">
    <source>
        <dbReference type="EMBL" id="AZN30154.1"/>
    </source>
</evidence>
<dbReference type="SUPFAM" id="SSF54862">
    <property type="entry name" value="4Fe-4S ferredoxins"/>
    <property type="match status" value="1"/>
</dbReference>
<protein>
    <submittedName>
        <fullName evidence="7">4Fe-4S dicluster domain-containing protein</fullName>
    </submittedName>
</protein>
<evidence type="ECO:0000256" key="2">
    <source>
        <dbReference type="ARBA" id="ARBA00022485"/>
    </source>
</evidence>
<proteinExistence type="predicted"/>
<dbReference type="InterPro" id="IPR017900">
    <property type="entry name" value="4Fe4S_Fe_S_CS"/>
</dbReference>
<dbReference type="AlphaFoldDB" id="A0A3S8Z9M4"/>
<keyword evidence="8" id="KW-1185">Reference proteome</keyword>
<keyword evidence="3" id="KW-0479">Metal-binding</keyword>
<gene>
    <name evidence="7" type="ORF">EJO69_07405</name>
</gene>
<evidence type="ECO:0000256" key="5">
    <source>
        <dbReference type="ARBA" id="ARBA00023014"/>
    </source>
</evidence>
<organism evidence="7 8">
    <name type="scientific">Flaviflexus salsibiostraticola</name>
    <dbReference type="NCBI Taxonomy" id="1282737"/>
    <lineage>
        <taxon>Bacteria</taxon>
        <taxon>Bacillati</taxon>
        <taxon>Actinomycetota</taxon>
        <taxon>Actinomycetes</taxon>
        <taxon>Actinomycetales</taxon>
        <taxon>Actinomycetaceae</taxon>
        <taxon>Flaviflexus</taxon>
    </lineage>
</organism>
<dbReference type="GO" id="GO:0051539">
    <property type="term" value="F:4 iron, 4 sulfur cluster binding"/>
    <property type="evidence" value="ECO:0007669"/>
    <property type="project" value="UniProtKB-KW"/>
</dbReference>
<name>A0A3S8Z9M4_9ACTO</name>
<dbReference type="GO" id="GO:0046872">
    <property type="term" value="F:metal ion binding"/>
    <property type="evidence" value="ECO:0007669"/>
    <property type="project" value="UniProtKB-KW"/>
</dbReference>
<feature type="domain" description="4Fe-4S ferredoxin-type" evidence="6">
    <location>
        <begin position="157"/>
        <end position="186"/>
    </location>
</feature>
<dbReference type="Pfam" id="PF12838">
    <property type="entry name" value="Fer4_7"/>
    <property type="match status" value="1"/>
</dbReference>
<dbReference type="InterPro" id="IPR050157">
    <property type="entry name" value="PSI_iron-sulfur_center"/>
</dbReference>
<feature type="domain" description="4Fe-4S ferredoxin-type" evidence="6">
    <location>
        <begin position="195"/>
        <end position="224"/>
    </location>
</feature>
<dbReference type="OrthoDB" id="9803192at2"/>
<dbReference type="KEGG" id="fsl:EJO69_07405"/>
<comment type="cofactor">
    <cofactor evidence="1">
        <name>[4Fe-4S] cluster</name>
        <dbReference type="ChEBI" id="CHEBI:49883"/>
    </cofactor>
</comment>
<keyword evidence="5" id="KW-0411">Iron-sulfur</keyword>
<dbReference type="PANTHER" id="PTHR24960">
    <property type="entry name" value="PHOTOSYSTEM I IRON-SULFUR CENTER-RELATED"/>
    <property type="match status" value="1"/>
</dbReference>
<evidence type="ECO:0000313" key="8">
    <source>
        <dbReference type="Proteomes" id="UP000270021"/>
    </source>
</evidence>
<keyword evidence="2" id="KW-0004">4Fe-4S</keyword>
<sequence length="290" mass="31279">MTSLRLLHSWLRANEPGPIALVAGGEPELVTEKDIPAVLLPGPLGEVPAHELLEALGLGAMVIHLHGDPGPLETLRTTLAVAGIDRLQLGTPAVKPRESFGVEDVPHSRRNLFGLGRSDLPLPDETLLPEDRERLALRSLLEAEGVDPSALSEAPSHGLVLRTSGCTACGVCVKACPTEALELSHLETGPDRRITTLAVYDSACIGCRRCVELCPVDAFTVAGPTSWETRLGERSRRPLETIPTVRCERCKTYFPMREGGTLCATCRATRENPFGIRWPEGVPKPPGARF</sequence>
<dbReference type="PANTHER" id="PTHR24960:SF79">
    <property type="entry name" value="PHOTOSYSTEM I IRON-SULFUR CENTER"/>
    <property type="match status" value="1"/>
</dbReference>
<dbReference type="Gene3D" id="3.30.70.20">
    <property type="match status" value="2"/>
</dbReference>
<evidence type="ECO:0000259" key="6">
    <source>
        <dbReference type="PROSITE" id="PS51379"/>
    </source>
</evidence>
<dbReference type="InterPro" id="IPR017896">
    <property type="entry name" value="4Fe4S_Fe-S-bd"/>
</dbReference>
<dbReference type="EMBL" id="CP034438">
    <property type="protein sequence ID" value="AZN30154.1"/>
    <property type="molecule type" value="Genomic_DNA"/>
</dbReference>
<reference evidence="7 8" key="1">
    <citation type="submission" date="2018-12" db="EMBL/GenBank/DDBJ databases">
        <title>Complete genome sequence of Flaviflexus salsibiostraticola KCTC 33148.</title>
        <authorList>
            <person name="Bae J.-W."/>
        </authorList>
    </citation>
    <scope>NUCLEOTIDE SEQUENCE [LARGE SCALE GENOMIC DNA]</scope>
    <source>
        <strain evidence="7 8">KCTC 33148</strain>
    </source>
</reference>
<accession>A0A3S8Z9M4</accession>
<keyword evidence="4" id="KW-0408">Iron</keyword>
<dbReference type="Proteomes" id="UP000270021">
    <property type="component" value="Chromosome"/>
</dbReference>
<evidence type="ECO:0000256" key="4">
    <source>
        <dbReference type="ARBA" id="ARBA00023004"/>
    </source>
</evidence>
<dbReference type="PROSITE" id="PS51379">
    <property type="entry name" value="4FE4S_FER_2"/>
    <property type="match status" value="2"/>
</dbReference>
<evidence type="ECO:0000256" key="3">
    <source>
        <dbReference type="ARBA" id="ARBA00022723"/>
    </source>
</evidence>